<name>A0A2M8LF84_9BACT</name>
<proteinExistence type="predicted"/>
<comment type="caution">
    <text evidence="1">The sequence shown here is derived from an EMBL/GenBank/DDBJ whole genome shotgun (WGS) entry which is preliminary data.</text>
</comment>
<evidence type="ECO:0000313" key="1">
    <source>
        <dbReference type="EMBL" id="PJE76095.1"/>
    </source>
</evidence>
<dbReference type="AlphaFoldDB" id="A0A2M8LF84"/>
<organism evidence="1 2">
    <name type="scientific">Candidatus Uhrbacteria bacterium CG10_big_fil_rev_8_21_14_0_10_48_11</name>
    <dbReference type="NCBI Taxonomy" id="1975037"/>
    <lineage>
        <taxon>Bacteria</taxon>
        <taxon>Candidatus Uhriibacteriota</taxon>
    </lineage>
</organism>
<gene>
    <name evidence="1" type="ORF">COV04_01015</name>
</gene>
<reference evidence="1 2" key="1">
    <citation type="submission" date="2017-09" db="EMBL/GenBank/DDBJ databases">
        <title>Depth-based differentiation of microbial function through sediment-hosted aquifers and enrichment of novel symbionts in the deep terrestrial subsurface.</title>
        <authorList>
            <person name="Probst A.J."/>
            <person name="Ladd B."/>
            <person name="Jarett J.K."/>
            <person name="Geller-Mcgrath D.E."/>
            <person name="Sieber C.M."/>
            <person name="Emerson J.B."/>
            <person name="Anantharaman K."/>
            <person name="Thomas B.C."/>
            <person name="Malmstrom R."/>
            <person name="Stieglmeier M."/>
            <person name="Klingl A."/>
            <person name="Woyke T."/>
            <person name="Ryan C.M."/>
            <person name="Banfield J.F."/>
        </authorList>
    </citation>
    <scope>NUCLEOTIDE SEQUENCE [LARGE SCALE GENOMIC DNA]</scope>
    <source>
        <strain evidence="1">CG10_big_fil_rev_8_21_14_0_10_48_11</strain>
    </source>
</reference>
<dbReference type="Proteomes" id="UP000231152">
    <property type="component" value="Unassembled WGS sequence"/>
</dbReference>
<accession>A0A2M8LF84</accession>
<dbReference type="EMBL" id="PFET01000005">
    <property type="protein sequence ID" value="PJE76095.1"/>
    <property type="molecule type" value="Genomic_DNA"/>
</dbReference>
<protein>
    <submittedName>
        <fullName evidence="1">Uncharacterized protein</fullName>
    </submittedName>
</protein>
<sequence length="91" mass="9885">MGDITGGVSVALFHELVCDGEAKASVDLGTELRTFLVFALLRMSRRDEAPLGMQMYLTPYLLDKATTQLPSELVLQVVGDSALLLTGLFPR</sequence>
<evidence type="ECO:0000313" key="2">
    <source>
        <dbReference type="Proteomes" id="UP000231152"/>
    </source>
</evidence>